<dbReference type="AlphaFoldDB" id="A0AAN7V1V0"/>
<comment type="caution">
    <text evidence="1">The sequence shown here is derived from an EMBL/GenBank/DDBJ whole genome shotgun (WGS) entry which is preliminary data.</text>
</comment>
<dbReference type="EMBL" id="JAWHQM010000027">
    <property type="protein sequence ID" value="KAK5632839.1"/>
    <property type="molecule type" value="Genomic_DNA"/>
</dbReference>
<sequence>MSTRTRVRRMATDIKRPLLGREATDDVETGLVNGALGLLGVLEGDADLVAELGSLVAAQHGLGLRKVVF</sequence>
<accession>A0AAN7V1V0</accession>
<evidence type="ECO:0000313" key="2">
    <source>
        <dbReference type="Proteomes" id="UP001305414"/>
    </source>
</evidence>
<dbReference type="Proteomes" id="UP001305414">
    <property type="component" value="Unassembled WGS sequence"/>
</dbReference>
<reference evidence="1 2" key="1">
    <citation type="submission" date="2023-10" db="EMBL/GenBank/DDBJ databases">
        <title>Draft genome sequence of Xylaria bambusicola isolate GMP-LS, the root and basal stem rot pathogen of sugarcane in Indonesia.</title>
        <authorList>
            <person name="Selvaraj P."/>
            <person name="Muralishankar V."/>
            <person name="Muruganantham S."/>
            <person name="Sp S."/>
            <person name="Haryani S."/>
            <person name="Lau K.J.X."/>
            <person name="Naqvi N.I."/>
        </authorList>
    </citation>
    <scope>NUCLEOTIDE SEQUENCE [LARGE SCALE GENOMIC DNA]</scope>
    <source>
        <strain evidence="1">GMP-LS</strain>
    </source>
</reference>
<name>A0AAN7V1V0_9PEZI</name>
<keyword evidence="2" id="KW-1185">Reference proteome</keyword>
<evidence type="ECO:0000313" key="1">
    <source>
        <dbReference type="EMBL" id="KAK5632839.1"/>
    </source>
</evidence>
<gene>
    <name evidence="1" type="ORF">RRF57_008552</name>
</gene>
<organism evidence="1 2">
    <name type="scientific">Xylaria bambusicola</name>
    <dbReference type="NCBI Taxonomy" id="326684"/>
    <lineage>
        <taxon>Eukaryota</taxon>
        <taxon>Fungi</taxon>
        <taxon>Dikarya</taxon>
        <taxon>Ascomycota</taxon>
        <taxon>Pezizomycotina</taxon>
        <taxon>Sordariomycetes</taxon>
        <taxon>Xylariomycetidae</taxon>
        <taxon>Xylariales</taxon>
        <taxon>Xylariaceae</taxon>
        <taxon>Xylaria</taxon>
    </lineage>
</organism>
<protein>
    <submittedName>
        <fullName evidence="1">Uncharacterized protein</fullName>
    </submittedName>
</protein>
<proteinExistence type="predicted"/>